<feature type="region of interest" description="Disordered" evidence="1">
    <location>
        <begin position="84"/>
        <end position="123"/>
    </location>
</feature>
<feature type="compositionally biased region" description="Polar residues" evidence="1">
    <location>
        <begin position="1"/>
        <end position="19"/>
    </location>
</feature>
<feature type="region of interest" description="Disordered" evidence="1">
    <location>
        <begin position="181"/>
        <end position="203"/>
    </location>
</feature>
<feature type="region of interest" description="Disordered" evidence="1">
    <location>
        <begin position="1"/>
        <end position="23"/>
    </location>
</feature>
<reference evidence="3" key="2">
    <citation type="submission" date="2023-11" db="UniProtKB">
        <authorList>
            <consortium name="WormBaseParasite"/>
        </authorList>
    </citation>
    <scope>IDENTIFICATION</scope>
</reference>
<reference evidence="2" key="1">
    <citation type="submission" date="2022-06" db="EMBL/GenBank/DDBJ databases">
        <authorList>
            <person name="Berger JAMES D."/>
            <person name="Berger JAMES D."/>
        </authorList>
    </citation>
    <scope>NUCLEOTIDE SEQUENCE [LARGE SCALE GENOMIC DNA]</scope>
</reference>
<feature type="compositionally biased region" description="Polar residues" evidence="1">
    <location>
        <begin position="183"/>
        <end position="203"/>
    </location>
</feature>
<keyword evidence="2" id="KW-1185">Reference proteome</keyword>
<dbReference type="WBParaSite" id="TREG1_86910.1">
    <property type="protein sequence ID" value="TREG1_86910.1"/>
    <property type="gene ID" value="TREG1_86910"/>
</dbReference>
<feature type="compositionally biased region" description="Polar residues" evidence="1">
    <location>
        <begin position="85"/>
        <end position="94"/>
    </location>
</feature>
<accession>A0AA85KGS8</accession>
<protein>
    <submittedName>
        <fullName evidence="3">Uncharacterized protein</fullName>
    </submittedName>
</protein>
<name>A0AA85KGS8_TRIRE</name>
<organism evidence="2 3">
    <name type="scientific">Trichobilharzia regenti</name>
    <name type="common">Nasal bird schistosome</name>
    <dbReference type="NCBI Taxonomy" id="157069"/>
    <lineage>
        <taxon>Eukaryota</taxon>
        <taxon>Metazoa</taxon>
        <taxon>Spiralia</taxon>
        <taxon>Lophotrochozoa</taxon>
        <taxon>Platyhelminthes</taxon>
        <taxon>Trematoda</taxon>
        <taxon>Digenea</taxon>
        <taxon>Strigeidida</taxon>
        <taxon>Schistosomatoidea</taxon>
        <taxon>Schistosomatidae</taxon>
        <taxon>Trichobilharzia</taxon>
    </lineage>
</organism>
<dbReference type="Proteomes" id="UP000050795">
    <property type="component" value="Unassembled WGS sequence"/>
</dbReference>
<evidence type="ECO:0000313" key="3">
    <source>
        <dbReference type="WBParaSite" id="TREG1_86910.1"/>
    </source>
</evidence>
<evidence type="ECO:0000313" key="2">
    <source>
        <dbReference type="Proteomes" id="UP000050795"/>
    </source>
</evidence>
<proteinExistence type="predicted"/>
<sequence length="304" mass="35118">MDISYNTEKLPTTSSGYTSSHHKAQRRLKLLHELEDRKLQLNHDRLAKAQNKVCRQLDLQRLQFTRRFSESSFNPSLLTEELSPKLSTVDSTTSDNKRIRQRKQNSFTTEGHNPPPPRRRLRSHEDLEEDSLDYPPFWLRLRSLGVPSDEDIFLAALACKSMNINEKHKLDCDDVFEPVSHLTDGSRTSRGNQITSSTQRSSSVTGVYEASDNKLLSAKGLKRSASLENKKPDWLLALCQMKREKLSRLNCNTQEEIAALVSGNKFYDSKRCHVFNVKYRPRNYRLIKSHRHTVVGMTNEFTRI</sequence>
<evidence type="ECO:0000256" key="1">
    <source>
        <dbReference type="SAM" id="MobiDB-lite"/>
    </source>
</evidence>
<dbReference type="AlphaFoldDB" id="A0AA85KGS8"/>